<accession>A0AAE0H205</accession>
<protein>
    <recommendedName>
        <fullName evidence="1">NAD-dependent epimerase/dehydratase domain-containing protein</fullName>
    </recommendedName>
</protein>
<keyword evidence="3" id="KW-1185">Reference proteome</keyword>
<evidence type="ECO:0000313" key="2">
    <source>
        <dbReference type="EMBL" id="KAK3288270.1"/>
    </source>
</evidence>
<comment type="caution">
    <text evidence="2">The sequence shown here is derived from an EMBL/GenBank/DDBJ whole genome shotgun (WGS) entry which is preliminary data.</text>
</comment>
<dbReference type="InterPro" id="IPR036291">
    <property type="entry name" value="NAD(P)-bd_dom_sf"/>
</dbReference>
<sequence>MAAIQEDEPVIERVLVIGGTGCLGAPTAKALKAAGYDVSVVSRGARAEGKPYGAGPGGAQNAYKLQQEEQLKGGAGPLPRLRSEARDCTYAFFFDMEVVCVQPGATSGGFCRCLR</sequence>
<evidence type="ECO:0000313" key="3">
    <source>
        <dbReference type="Proteomes" id="UP001190700"/>
    </source>
</evidence>
<dbReference type="Gene3D" id="3.40.50.720">
    <property type="entry name" value="NAD(P)-binding Rossmann-like Domain"/>
    <property type="match status" value="1"/>
</dbReference>
<dbReference type="EMBL" id="LGRX02000529">
    <property type="protein sequence ID" value="KAK3288270.1"/>
    <property type="molecule type" value="Genomic_DNA"/>
</dbReference>
<organism evidence="2 3">
    <name type="scientific">Cymbomonas tetramitiformis</name>
    <dbReference type="NCBI Taxonomy" id="36881"/>
    <lineage>
        <taxon>Eukaryota</taxon>
        <taxon>Viridiplantae</taxon>
        <taxon>Chlorophyta</taxon>
        <taxon>Pyramimonadophyceae</taxon>
        <taxon>Pyramimonadales</taxon>
        <taxon>Pyramimonadaceae</taxon>
        <taxon>Cymbomonas</taxon>
    </lineage>
</organism>
<feature type="domain" description="NAD-dependent epimerase/dehydratase" evidence="1">
    <location>
        <begin position="14"/>
        <end position="48"/>
    </location>
</feature>
<dbReference type="Pfam" id="PF01370">
    <property type="entry name" value="Epimerase"/>
    <property type="match status" value="1"/>
</dbReference>
<gene>
    <name evidence="2" type="ORF">CYMTET_4242</name>
</gene>
<name>A0AAE0H205_9CHLO</name>
<dbReference type="SUPFAM" id="SSF51735">
    <property type="entry name" value="NAD(P)-binding Rossmann-fold domains"/>
    <property type="match status" value="1"/>
</dbReference>
<dbReference type="AlphaFoldDB" id="A0AAE0H205"/>
<evidence type="ECO:0000259" key="1">
    <source>
        <dbReference type="Pfam" id="PF01370"/>
    </source>
</evidence>
<reference evidence="2 3" key="1">
    <citation type="journal article" date="2015" name="Genome Biol. Evol.">
        <title>Comparative Genomics of a Bacterivorous Green Alga Reveals Evolutionary Causalities and Consequences of Phago-Mixotrophic Mode of Nutrition.</title>
        <authorList>
            <person name="Burns J.A."/>
            <person name="Paasch A."/>
            <person name="Narechania A."/>
            <person name="Kim E."/>
        </authorList>
    </citation>
    <scope>NUCLEOTIDE SEQUENCE [LARGE SCALE GENOMIC DNA]</scope>
    <source>
        <strain evidence="2 3">PLY_AMNH</strain>
    </source>
</reference>
<proteinExistence type="predicted"/>
<dbReference type="InterPro" id="IPR001509">
    <property type="entry name" value="Epimerase_deHydtase"/>
</dbReference>
<dbReference type="Proteomes" id="UP001190700">
    <property type="component" value="Unassembled WGS sequence"/>
</dbReference>